<name>A0A9D2Q6B2_9FIRM</name>
<evidence type="ECO:0000313" key="1">
    <source>
        <dbReference type="EMBL" id="HJC73201.1"/>
    </source>
</evidence>
<evidence type="ECO:0000313" key="2">
    <source>
        <dbReference type="Proteomes" id="UP000823918"/>
    </source>
</evidence>
<gene>
    <name evidence="1" type="ORF">H9698_10490</name>
</gene>
<sequence>MKLWEYEGKNVRIIMADGEVFNGFAHDYIAAEDNEPYSESISIDNIELFANEIKSIELL</sequence>
<dbReference type="Proteomes" id="UP000823918">
    <property type="component" value="Unassembled WGS sequence"/>
</dbReference>
<comment type="caution">
    <text evidence="1">The sequence shown here is derived from an EMBL/GenBank/DDBJ whole genome shotgun (WGS) entry which is preliminary data.</text>
</comment>
<dbReference type="AlphaFoldDB" id="A0A9D2Q6B2"/>
<protein>
    <submittedName>
        <fullName evidence="1">Uncharacterized protein</fullName>
    </submittedName>
</protein>
<reference evidence="1" key="2">
    <citation type="submission" date="2021-04" db="EMBL/GenBank/DDBJ databases">
        <authorList>
            <person name="Gilroy R."/>
        </authorList>
    </citation>
    <scope>NUCLEOTIDE SEQUENCE</scope>
    <source>
        <strain evidence="1">5933</strain>
    </source>
</reference>
<accession>A0A9D2Q6B2</accession>
<organism evidence="1 2">
    <name type="scientific">Candidatus Ruthenibacterium merdavium</name>
    <dbReference type="NCBI Taxonomy" id="2838752"/>
    <lineage>
        <taxon>Bacteria</taxon>
        <taxon>Bacillati</taxon>
        <taxon>Bacillota</taxon>
        <taxon>Clostridia</taxon>
        <taxon>Eubacteriales</taxon>
        <taxon>Oscillospiraceae</taxon>
        <taxon>Ruthenibacterium</taxon>
    </lineage>
</organism>
<dbReference type="EMBL" id="DWWA01000053">
    <property type="protein sequence ID" value="HJC73201.1"/>
    <property type="molecule type" value="Genomic_DNA"/>
</dbReference>
<proteinExistence type="predicted"/>
<reference evidence="1" key="1">
    <citation type="journal article" date="2021" name="PeerJ">
        <title>Extensive microbial diversity within the chicken gut microbiome revealed by metagenomics and culture.</title>
        <authorList>
            <person name="Gilroy R."/>
            <person name="Ravi A."/>
            <person name="Getino M."/>
            <person name="Pursley I."/>
            <person name="Horton D.L."/>
            <person name="Alikhan N.F."/>
            <person name="Baker D."/>
            <person name="Gharbi K."/>
            <person name="Hall N."/>
            <person name="Watson M."/>
            <person name="Adriaenssens E.M."/>
            <person name="Foster-Nyarko E."/>
            <person name="Jarju S."/>
            <person name="Secka A."/>
            <person name="Antonio M."/>
            <person name="Oren A."/>
            <person name="Chaudhuri R.R."/>
            <person name="La Ragione R."/>
            <person name="Hildebrand F."/>
            <person name="Pallen M.J."/>
        </authorList>
    </citation>
    <scope>NUCLEOTIDE SEQUENCE</scope>
    <source>
        <strain evidence="1">5933</strain>
    </source>
</reference>